<dbReference type="GO" id="GO:0003676">
    <property type="term" value="F:nucleic acid binding"/>
    <property type="evidence" value="ECO:0007669"/>
    <property type="project" value="InterPro"/>
</dbReference>
<dbReference type="InterPro" id="IPR051673">
    <property type="entry name" value="SSDNA_exonuclease_RecJ"/>
</dbReference>
<dbReference type="OrthoDB" id="9809852at2"/>
<dbReference type="EMBL" id="QGLT01000006">
    <property type="protein sequence ID" value="PXY98869.1"/>
    <property type="molecule type" value="Genomic_DNA"/>
</dbReference>
<dbReference type="Pfam" id="PF17768">
    <property type="entry name" value="RecJ_OB"/>
    <property type="match status" value="1"/>
</dbReference>
<gene>
    <name evidence="9" type="primary">recJ</name>
    <name evidence="9" type="ORF">DK869_08300</name>
</gene>
<dbReference type="GO" id="GO:0006310">
    <property type="term" value="P:DNA recombination"/>
    <property type="evidence" value="ECO:0007669"/>
    <property type="project" value="InterPro"/>
</dbReference>
<protein>
    <recommendedName>
        <fullName evidence="2">Single-stranded-DNA-specific exonuclease RecJ</fullName>
    </recommendedName>
</protein>
<evidence type="ECO:0000256" key="4">
    <source>
        <dbReference type="ARBA" id="ARBA00022801"/>
    </source>
</evidence>
<evidence type="ECO:0000256" key="2">
    <source>
        <dbReference type="ARBA" id="ARBA00019841"/>
    </source>
</evidence>
<accession>A0A318NAX6</accession>
<dbReference type="InterPro" id="IPR041122">
    <property type="entry name" value="RecJ_OB"/>
</dbReference>
<feature type="domain" description="RecJ OB" evidence="8">
    <location>
        <begin position="484"/>
        <end position="595"/>
    </location>
</feature>
<proteinExistence type="inferred from homology"/>
<dbReference type="PANTHER" id="PTHR30255:SF2">
    <property type="entry name" value="SINGLE-STRANDED-DNA-SPECIFIC EXONUCLEASE RECJ"/>
    <property type="match status" value="1"/>
</dbReference>
<dbReference type="PANTHER" id="PTHR30255">
    <property type="entry name" value="SINGLE-STRANDED-DNA-SPECIFIC EXONUCLEASE RECJ"/>
    <property type="match status" value="1"/>
</dbReference>
<dbReference type="InterPro" id="IPR038763">
    <property type="entry name" value="DHH_sf"/>
</dbReference>
<reference evidence="9 10" key="1">
    <citation type="submission" date="2018-05" db="EMBL/GenBank/DDBJ databases">
        <title>Reference genomes for bee gut microbiota database.</title>
        <authorList>
            <person name="Ellegaard K.M."/>
        </authorList>
    </citation>
    <scope>NUCLEOTIDE SEQUENCE [LARGE SCALE GENOMIC DNA]</scope>
    <source>
        <strain evidence="9 10">ESL0284</strain>
    </source>
</reference>
<keyword evidence="10" id="KW-1185">Reference proteome</keyword>
<dbReference type="Pfam" id="PF01368">
    <property type="entry name" value="DHH"/>
    <property type="match status" value="1"/>
</dbReference>
<keyword evidence="4" id="KW-0378">Hydrolase</keyword>
<evidence type="ECO:0000313" key="10">
    <source>
        <dbReference type="Proteomes" id="UP000247565"/>
    </source>
</evidence>
<feature type="domain" description="DHHA1" evidence="7">
    <location>
        <begin position="375"/>
        <end position="470"/>
    </location>
</feature>
<dbReference type="InterPro" id="IPR003156">
    <property type="entry name" value="DHHA1_dom"/>
</dbReference>
<evidence type="ECO:0000256" key="5">
    <source>
        <dbReference type="ARBA" id="ARBA00022839"/>
    </source>
</evidence>
<feature type="domain" description="DDH" evidence="6">
    <location>
        <begin position="100"/>
        <end position="222"/>
    </location>
</feature>
<evidence type="ECO:0000313" key="9">
    <source>
        <dbReference type="EMBL" id="PXY98869.1"/>
    </source>
</evidence>
<name>A0A318NAX6_9PROT</name>
<keyword evidence="3" id="KW-0540">Nuclease</keyword>
<evidence type="ECO:0000256" key="1">
    <source>
        <dbReference type="ARBA" id="ARBA00005915"/>
    </source>
</evidence>
<dbReference type="NCBIfam" id="TIGR00644">
    <property type="entry name" value="recJ"/>
    <property type="match status" value="1"/>
</dbReference>
<dbReference type="InterPro" id="IPR004610">
    <property type="entry name" value="RecJ"/>
</dbReference>
<keyword evidence="5 9" id="KW-0269">Exonuclease</keyword>
<dbReference type="RefSeq" id="WP_110439551.1">
    <property type="nucleotide sequence ID" value="NZ_CP046393.1"/>
</dbReference>
<sequence length="601" mass="66024">MSETSSLVLNVSQSLSGRQWVWRHSSLDQHFLDRQAQAIAQKASLFEVVGRMMALRGVSAENLPFFLSPTLKALLPNPSCLKDMDKAAARIADAIINHEKIAIFGDYDVDGGCATALFSDFFSMLGNQAISYIPDRFKEGYGPNVQALEQLIQQGATLIICVDCGTAAHSVFDQINQEKTDLIVFDHHKSEIVPNIYATVNPNRLDCTSRLGNLCAGGVSFIASIAITRNLREKNYFQTNPEPNLFKLMDLVALSTICDVMPLTGLNRAFVTQGLKILAKRERIGLAALLDVAGITQVPNAFSCGFALGPRINAGGRISEASLGLQLLTNSNPFDARLIAERLDTINKQRQNIEKDVLDQATEQAMEQYRQGNAVIMLSNPKWHSGIVGIVAGRIKEQINRPILIGTELQDGTVKGSGRSVPGLDLGAAIIAAKQADLLIQGGGHTMAAGYCYHKDKSQKLHDFLNHYLNQATHYPTVADLEIETVITPAGASVELAKQIENLAPFGNGNEEPLIVLSYVHIIRTDRIGKDGNTLRLIIQGEERQSLKALLFRADQNPITVFLEDSQNRRPVHLAGWLRNNQWNGKENTTFFIKDASFIKN</sequence>
<comment type="similarity">
    <text evidence="1">Belongs to the RecJ family.</text>
</comment>
<evidence type="ECO:0000259" key="7">
    <source>
        <dbReference type="Pfam" id="PF02272"/>
    </source>
</evidence>
<evidence type="ECO:0000259" key="6">
    <source>
        <dbReference type="Pfam" id="PF01368"/>
    </source>
</evidence>
<evidence type="ECO:0000256" key="3">
    <source>
        <dbReference type="ARBA" id="ARBA00022722"/>
    </source>
</evidence>
<dbReference type="GO" id="GO:0006281">
    <property type="term" value="P:DNA repair"/>
    <property type="evidence" value="ECO:0007669"/>
    <property type="project" value="InterPro"/>
</dbReference>
<dbReference type="AlphaFoldDB" id="A0A318NAX6"/>
<dbReference type="Gene3D" id="3.90.1640.30">
    <property type="match status" value="1"/>
</dbReference>
<comment type="caution">
    <text evidence="9">The sequence shown here is derived from an EMBL/GenBank/DDBJ whole genome shotgun (WGS) entry which is preliminary data.</text>
</comment>
<dbReference type="GO" id="GO:0008409">
    <property type="term" value="F:5'-3' exonuclease activity"/>
    <property type="evidence" value="ECO:0007669"/>
    <property type="project" value="InterPro"/>
</dbReference>
<dbReference type="Pfam" id="PF02272">
    <property type="entry name" value="DHHA1"/>
    <property type="match status" value="1"/>
</dbReference>
<dbReference type="InterPro" id="IPR001667">
    <property type="entry name" value="DDH_dom"/>
</dbReference>
<dbReference type="Gene3D" id="3.10.310.30">
    <property type="match status" value="1"/>
</dbReference>
<organism evidence="9 10">
    <name type="scientific">Commensalibacter melissae</name>
    <dbReference type="NCBI Taxonomy" id="2070537"/>
    <lineage>
        <taxon>Bacteria</taxon>
        <taxon>Pseudomonadati</taxon>
        <taxon>Pseudomonadota</taxon>
        <taxon>Alphaproteobacteria</taxon>
        <taxon>Acetobacterales</taxon>
        <taxon>Acetobacteraceae</taxon>
    </lineage>
</organism>
<dbReference type="Proteomes" id="UP000247565">
    <property type="component" value="Unassembled WGS sequence"/>
</dbReference>
<dbReference type="SUPFAM" id="SSF64182">
    <property type="entry name" value="DHH phosphoesterases"/>
    <property type="match status" value="1"/>
</dbReference>
<evidence type="ECO:0000259" key="8">
    <source>
        <dbReference type="Pfam" id="PF17768"/>
    </source>
</evidence>